<dbReference type="EMBL" id="CP002792">
    <property type="protein sequence ID" value="AEH06081.1"/>
    <property type="molecule type" value="Genomic_DNA"/>
</dbReference>
<evidence type="ECO:0000256" key="1">
    <source>
        <dbReference type="ARBA" id="ARBA00001966"/>
    </source>
</evidence>
<reference evidence="12" key="1">
    <citation type="submission" date="2011-05" db="EMBL/GenBank/DDBJ databases">
        <title>Complete sequence of chromosome of Methanothermococcus okinawensis IH1.</title>
        <authorList>
            <consortium name="US DOE Joint Genome Institute"/>
            <person name="Lucas S."/>
            <person name="Han J."/>
            <person name="Lapidus A."/>
            <person name="Cheng J.-F."/>
            <person name="Goodwin L."/>
            <person name="Pitluck S."/>
            <person name="Peters L."/>
            <person name="Mikhailova N."/>
            <person name="Held B."/>
            <person name="Han C."/>
            <person name="Tapia R."/>
            <person name="Land M."/>
            <person name="Hauser L."/>
            <person name="Kyrpides N."/>
            <person name="Ivanova N."/>
            <person name="Pagani I."/>
            <person name="Sieprawska-Lupa M."/>
            <person name="Takai K."/>
            <person name="Miyazaki J."/>
            <person name="Whitman W."/>
            <person name="Woyke T."/>
        </authorList>
    </citation>
    <scope>NUCLEOTIDE SEQUENCE</scope>
    <source>
        <strain evidence="12">IH1</strain>
    </source>
</reference>
<dbReference type="PANTHER" id="PTHR10359">
    <property type="entry name" value="A/G-SPECIFIC ADENINE GLYCOSYLASE/ENDONUCLEASE III"/>
    <property type="match status" value="1"/>
</dbReference>
<feature type="domain" description="HhH-GPD" evidence="11">
    <location>
        <begin position="31"/>
        <end position="191"/>
    </location>
</feature>
<dbReference type="SMART" id="SM00478">
    <property type="entry name" value="ENDO3c"/>
    <property type="match status" value="1"/>
</dbReference>
<proteinExistence type="inferred from homology"/>
<accession>F8AMV8</accession>
<evidence type="ECO:0000256" key="3">
    <source>
        <dbReference type="ARBA" id="ARBA00022485"/>
    </source>
</evidence>
<sequence length="217" mass="25692">MKIYNKLLSHFGIQYWWPAETKYEVVIGAIITQNISWKNVEKALNNLKNEDLIDEKRILKINTEKLKELIKPAGFYNIKAERLKNITKYIVDNYKTTDELAKTEKDTNILRNELLNIKGVGKETADSILLYALDRKIFVVDAYTRRIFSRYGIINKDMDYDEIRLIFEDNIIPSLNIYKEYHALIVELGKNYCKKKNPLCNTCPLNLYCRKLFNKFY</sequence>
<dbReference type="SUPFAM" id="SSF48150">
    <property type="entry name" value="DNA-glycosylase"/>
    <property type="match status" value="1"/>
</dbReference>
<dbReference type="Pfam" id="PF00730">
    <property type="entry name" value="HhH-GPD"/>
    <property type="match status" value="1"/>
</dbReference>
<keyword evidence="4" id="KW-0479">Metal-binding</keyword>
<name>F8AMV8_METOI</name>
<dbReference type="InterPro" id="IPR004035">
    <property type="entry name" value="Endouclease-III_FeS-bd_BS"/>
</dbReference>
<evidence type="ECO:0000256" key="7">
    <source>
        <dbReference type="ARBA" id="ARBA00023004"/>
    </source>
</evidence>
<keyword evidence="13" id="KW-1185">Reference proteome</keyword>
<evidence type="ECO:0000259" key="11">
    <source>
        <dbReference type="SMART" id="SM00478"/>
    </source>
</evidence>
<keyword evidence="6" id="KW-0378">Hydrolase</keyword>
<comment type="cofactor">
    <cofactor evidence="1">
        <name>[4Fe-4S] cluster</name>
        <dbReference type="ChEBI" id="CHEBI:49883"/>
    </cofactor>
</comment>
<dbReference type="GO" id="GO:0046872">
    <property type="term" value="F:metal ion binding"/>
    <property type="evidence" value="ECO:0007669"/>
    <property type="project" value="UniProtKB-KW"/>
</dbReference>
<keyword evidence="7" id="KW-0408">Iron</keyword>
<protein>
    <submittedName>
        <fullName evidence="12">HhH-GPD family protein</fullName>
    </submittedName>
</protein>
<keyword evidence="5" id="KW-0227">DNA damage</keyword>
<dbReference type="GO" id="GO:0006284">
    <property type="term" value="P:base-excision repair"/>
    <property type="evidence" value="ECO:0007669"/>
    <property type="project" value="InterPro"/>
</dbReference>
<comment type="similarity">
    <text evidence="2">Belongs to the Nth/MutY family.</text>
</comment>
<evidence type="ECO:0000256" key="8">
    <source>
        <dbReference type="ARBA" id="ARBA00023014"/>
    </source>
</evidence>
<dbReference type="InterPro" id="IPR011257">
    <property type="entry name" value="DNA_glycosylase"/>
</dbReference>
<evidence type="ECO:0000256" key="9">
    <source>
        <dbReference type="ARBA" id="ARBA00023204"/>
    </source>
</evidence>
<evidence type="ECO:0000256" key="4">
    <source>
        <dbReference type="ARBA" id="ARBA00022723"/>
    </source>
</evidence>
<dbReference type="eggNOG" id="arCOG00461">
    <property type="taxonomic scope" value="Archaea"/>
</dbReference>
<dbReference type="Gene3D" id="1.10.1670.10">
    <property type="entry name" value="Helix-hairpin-Helix base-excision DNA repair enzymes (C-terminal)"/>
    <property type="match status" value="1"/>
</dbReference>
<dbReference type="PANTHER" id="PTHR10359:SF19">
    <property type="entry name" value="DNA REPAIR GLYCOSYLASE MJ1434-RELATED"/>
    <property type="match status" value="1"/>
</dbReference>
<dbReference type="GO" id="GO:0051539">
    <property type="term" value="F:4 iron, 4 sulfur cluster binding"/>
    <property type="evidence" value="ECO:0007669"/>
    <property type="project" value="UniProtKB-KW"/>
</dbReference>
<dbReference type="PROSITE" id="PS00764">
    <property type="entry name" value="ENDONUCLEASE_III_1"/>
    <property type="match status" value="1"/>
</dbReference>
<dbReference type="Gene3D" id="1.10.340.30">
    <property type="entry name" value="Hypothetical protein, domain 2"/>
    <property type="match status" value="1"/>
</dbReference>
<evidence type="ECO:0000313" key="13">
    <source>
        <dbReference type="Proteomes" id="UP000009296"/>
    </source>
</evidence>
<dbReference type="KEGG" id="mok:Metok_0083"/>
<gene>
    <name evidence="12" type="ordered locus">Metok_0083</name>
</gene>
<keyword evidence="8" id="KW-0411">Iron-sulfur</keyword>
<evidence type="ECO:0000313" key="12">
    <source>
        <dbReference type="EMBL" id="AEH06081.1"/>
    </source>
</evidence>
<evidence type="ECO:0000256" key="2">
    <source>
        <dbReference type="ARBA" id="ARBA00008343"/>
    </source>
</evidence>
<dbReference type="STRING" id="647113.Metok_0083"/>
<keyword evidence="3" id="KW-0004">4Fe-4S</keyword>
<evidence type="ECO:0000256" key="10">
    <source>
        <dbReference type="ARBA" id="ARBA00023295"/>
    </source>
</evidence>
<dbReference type="GO" id="GO:0016798">
    <property type="term" value="F:hydrolase activity, acting on glycosyl bonds"/>
    <property type="evidence" value="ECO:0007669"/>
    <property type="project" value="UniProtKB-KW"/>
</dbReference>
<dbReference type="CDD" id="cd00056">
    <property type="entry name" value="ENDO3c"/>
    <property type="match status" value="1"/>
</dbReference>
<dbReference type="HOGENOM" id="CLU_012862_6_0_2"/>
<keyword evidence="10" id="KW-0326">Glycosidase</keyword>
<evidence type="ECO:0000256" key="5">
    <source>
        <dbReference type="ARBA" id="ARBA00022763"/>
    </source>
</evidence>
<dbReference type="InterPro" id="IPR003265">
    <property type="entry name" value="HhH-GPD_domain"/>
</dbReference>
<organism evidence="12 13">
    <name type="scientific">Methanothermococcus okinawensis (strain DSM 14208 / JCM 11175 / IH1)</name>
    <dbReference type="NCBI Taxonomy" id="647113"/>
    <lineage>
        <taxon>Archaea</taxon>
        <taxon>Methanobacteriati</taxon>
        <taxon>Methanobacteriota</taxon>
        <taxon>Methanomada group</taxon>
        <taxon>Methanococci</taxon>
        <taxon>Methanococcales</taxon>
        <taxon>Methanococcaceae</taxon>
        <taxon>Methanothermococcus</taxon>
    </lineage>
</organism>
<dbReference type="PIRSF" id="PIRSF001435">
    <property type="entry name" value="Nth"/>
    <property type="match status" value="1"/>
</dbReference>
<evidence type="ECO:0000256" key="6">
    <source>
        <dbReference type="ARBA" id="ARBA00022801"/>
    </source>
</evidence>
<keyword evidence="9" id="KW-0234">DNA repair</keyword>
<dbReference type="InterPro" id="IPR023170">
    <property type="entry name" value="HhH_base_excis_C"/>
</dbReference>
<dbReference type="AlphaFoldDB" id="F8AMV8"/>
<dbReference type="Proteomes" id="UP000009296">
    <property type="component" value="Chromosome"/>
</dbReference>